<dbReference type="InterPro" id="IPR003593">
    <property type="entry name" value="AAA+_ATPase"/>
</dbReference>
<evidence type="ECO:0000256" key="5">
    <source>
        <dbReference type="ARBA" id="ARBA00022840"/>
    </source>
</evidence>
<dbReference type="PANTHER" id="PTHR43394">
    <property type="entry name" value="ATP-DEPENDENT PERMEASE MDL1, MITOCHONDRIAL"/>
    <property type="match status" value="1"/>
</dbReference>
<dbReference type="CDD" id="cd03254">
    <property type="entry name" value="ABCC_Glucan_exporter_like"/>
    <property type="match status" value="1"/>
</dbReference>
<dbReference type="PANTHER" id="PTHR43394:SF1">
    <property type="entry name" value="ATP-BINDING CASSETTE SUB-FAMILY B MEMBER 10, MITOCHONDRIAL"/>
    <property type="match status" value="1"/>
</dbReference>
<keyword evidence="3 8" id="KW-0812">Transmembrane</keyword>
<keyword evidence="6 8" id="KW-1133">Transmembrane helix</keyword>
<name>A0A6A8MEZ1_9LACO</name>
<evidence type="ECO:0000313" key="12">
    <source>
        <dbReference type="Proteomes" id="UP000438120"/>
    </source>
</evidence>
<organism evidence="11 12">
    <name type="scientific">Lactobacillus porci</name>
    <dbReference type="NCBI Taxonomy" id="2012477"/>
    <lineage>
        <taxon>Bacteria</taxon>
        <taxon>Bacillati</taxon>
        <taxon>Bacillota</taxon>
        <taxon>Bacilli</taxon>
        <taxon>Lactobacillales</taxon>
        <taxon>Lactobacillaceae</taxon>
        <taxon>Lactobacillus</taxon>
    </lineage>
</organism>
<dbReference type="Proteomes" id="UP000438120">
    <property type="component" value="Unassembled WGS sequence"/>
</dbReference>
<keyword evidence="7 8" id="KW-0472">Membrane</keyword>
<protein>
    <submittedName>
        <fullName evidence="11">ABC transporter ATP-binding protein</fullName>
    </submittedName>
</protein>
<keyword evidence="5 11" id="KW-0067">ATP-binding</keyword>
<dbReference type="FunFam" id="3.40.50.300:FF:000287">
    <property type="entry name" value="Multidrug ABC transporter ATP-binding protein"/>
    <property type="match status" value="1"/>
</dbReference>
<dbReference type="SUPFAM" id="SSF90123">
    <property type="entry name" value="ABC transporter transmembrane region"/>
    <property type="match status" value="1"/>
</dbReference>
<feature type="transmembrane region" description="Helical" evidence="8">
    <location>
        <begin position="12"/>
        <end position="32"/>
    </location>
</feature>
<comment type="subcellular location">
    <subcellularLocation>
        <location evidence="1">Cell membrane</location>
        <topology evidence="1">Multi-pass membrane protein</topology>
    </subcellularLocation>
</comment>
<proteinExistence type="predicted"/>
<evidence type="ECO:0000259" key="10">
    <source>
        <dbReference type="PROSITE" id="PS50929"/>
    </source>
</evidence>
<feature type="transmembrane region" description="Helical" evidence="8">
    <location>
        <begin position="157"/>
        <end position="176"/>
    </location>
</feature>
<dbReference type="Pfam" id="PF00005">
    <property type="entry name" value="ABC_tran"/>
    <property type="match status" value="1"/>
</dbReference>
<dbReference type="Pfam" id="PF00664">
    <property type="entry name" value="ABC_membrane"/>
    <property type="match status" value="1"/>
</dbReference>
<dbReference type="GO" id="GO:0015421">
    <property type="term" value="F:ABC-type oligopeptide transporter activity"/>
    <property type="evidence" value="ECO:0007669"/>
    <property type="project" value="TreeGrafter"/>
</dbReference>
<evidence type="ECO:0000256" key="6">
    <source>
        <dbReference type="ARBA" id="ARBA00022989"/>
    </source>
</evidence>
<feature type="transmembrane region" description="Helical" evidence="8">
    <location>
        <begin position="129"/>
        <end position="151"/>
    </location>
</feature>
<dbReference type="InterPro" id="IPR003439">
    <property type="entry name" value="ABC_transporter-like_ATP-bd"/>
</dbReference>
<dbReference type="PROSITE" id="PS50929">
    <property type="entry name" value="ABC_TM1F"/>
    <property type="match status" value="1"/>
</dbReference>
<dbReference type="InterPro" id="IPR011527">
    <property type="entry name" value="ABC1_TM_dom"/>
</dbReference>
<reference evidence="11 12" key="1">
    <citation type="submission" date="2019-08" db="EMBL/GenBank/DDBJ databases">
        <title>In-depth cultivation of the pig gut microbiome towards novel bacterial diversity and tailored functional studies.</title>
        <authorList>
            <person name="Wylensek D."/>
            <person name="Hitch T.C.A."/>
            <person name="Clavel T."/>
        </authorList>
    </citation>
    <scope>NUCLEOTIDE SEQUENCE [LARGE SCALE GENOMIC DNA]</scope>
    <source>
        <strain evidence="11 12">Bifido-178-WT-2B</strain>
    </source>
</reference>
<feature type="transmembrane region" description="Helical" evidence="8">
    <location>
        <begin position="57"/>
        <end position="78"/>
    </location>
</feature>
<dbReference type="Gene3D" id="1.20.1560.10">
    <property type="entry name" value="ABC transporter type 1, transmembrane domain"/>
    <property type="match status" value="1"/>
</dbReference>
<gene>
    <name evidence="11" type="ORF">FYJ62_06970</name>
</gene>
<evidence type="ECO:0000256" key="7">
    <source>
        <dbReference type="ARBA" id="ARBA00023136"/>
    </source>
</evidence>
<evidence type="ECO:0000256" key="8">
    <source>
        <dbReference type="SAM" id="Phobius"/>
    </source>
</evidence>
<sequence length="581" mass="64263">MKRVLRLLSSYRILLFLSILLAGISVLLQLYVPVLFGDAIDQIIAQGRVDFAAITRLLARILILVLLSSAATWVMGIINNKLAYWTVQDIRQKAIRKIQQLPLAYLDQHSSGDIVSRIIADVDQISDGLLLGFSQLFTGIVTIAATLFFMFSKSVPVTLLVLLLTPVSFLVAKFIASHSYQMFKRMTDTRGQQTALIEEMVGGVKVVKAFGYEKRASGRFAKINADLQKYSQAATFYSSLTNPATRFINSLIYALVALAGAFLIMAGQLTVGGLSVLLNYANQYMKPFNDISSVVTELQNAMACAARVFALIDQEPEAMAASLEKGQKELGEDLGSVKGEVDLHGVNFSYVPDKPLIQDFNLEAKPGMRIALVGPTGCGKTTTINLLMRFYDAASGSIMIDGKSIYEVSRHSLRRNFGMVLQDTWLEEGTVRENIAFGKPEATDEEIIAAAKEAHSWGFIRRLPEGLDTYLTADSLSGGQKQLLCITRVMLLKPPMLILDEATSSIDTRTEMLIQQAFDRLMAGRTSFVVAHRLSTIVNADLILVMKNGRIIERGRHQELLEKGGFYSQLYHSQFAQEEML</sequence>
<dbReference type="OrthoDB" id="9770415at2"/>
<evidence type="ECO:0000256" key="2">
    <source>
        <dbReference type="ARBA" id="ARBA00022448"/>
    </source>
</evidence>
<keyword evidence="4" id="KW-0547">Nucleotide-binding</keyword>
<evidence type="ECO:0000259" key="9">
    <source>
        <dbReference type="PROSITE" id="PS50893"/>
    </source>
</evidence>
<evidence type="ECO:0000256" key="3">
    <source>
        <dbReference type="ARBA" id="ARBA00022692"/>
    </source>
</evidence>
<dbReference type="PROSITE" id="PS50893">
    <property type="entry name" value="ABC_TRANSPORTER_2"/>
    <property type="match status" value="1"/>
</dbReference>
<evidence type="ECO:0000256" key="1">
    <source>
        <dbReference type="ARBA" id="ARBA00004651"/>
    </source>
</evidence>
<dbReference type="GO" id="GO:0005886">
    <property type="term" value="C:plasma membrane"/>
    <property type="evidence" value="ECO:0007669"/>
    <property type="project" value="UniProtKB-SubCell"/>
</dbReference>
<dbReference type="InterPro" id="IPR036640">
    <property type="entry name" value="ABC1_TM_sf"/>
</dbReference>
<keyword evidence="12" id="KW-1185">Reference proteome</keyword>
<dbReference type="CDD" id="cd18547">
    <property type="entry name" value="ABC_6TM_Tm288_like"/>
    <property type="match status" value="1"/>
</dbReference>
<keyword evidence="2" id="KW-0813">Transport</keyword>
<dbReference type="InterPro" id="IPR027417">
    <property type="entry name" value="P-loop_NTPase"/>
</dbReference>
<dbReference type="Gene3D" id="3.40.50.300">
    <property type="entry name" value="P-loop containing nucleotide triphosphate hydrolases"/>
    <property type="match status" value="1"/>
</dbReference>
<evidence type="ECO:0000256" key="4">
    <source>
        <dbReference type="ARBA" id="ARBA00022741"/>
    </source>
</evidence>
<evidence type="ECO:0000313" key="11">
    <source>
        <dbReference type="EMBL" id="MST87379.1"/>
    </source>
</evidence>
<dbReference type="InterPro" id="IPR039421">
    <property type="entry name" value="Type_1_exporter"/>
</dbReference>
<feature type="domain" description="ABC transporter" evidence="9">
    <location>
        <begin position="341"/>
        <end position="573"/>
    </location>
</feature>
<comment type="caution">
    <text evidence="11">The sequence shown here is derived from an EMBL/GenBank/DDBJ whole genome shotgun (WGS) entry which is preliminary data.</text>
</comment>
<dbReference type="GO" id="GO:0016887">
    <property type="term" value="F:ATP hydrolysis activity"/>
    <property type="evidence" value="ECO:0007669"/>
    <property type="project" value="InterPro"/>
</dbReference>
<dbReference type="SUPFAM" id="SSF52540">
    <property type="entry name" value="P-loop containing nucleoside triphosphate hydrolases"/>
    <property type="match status" value="1"/>
</dbReference>
<dbReference type="EMBL" id="VUMX01000017">
    <property type="protein sequence ID" value="MST87379.1"/>
    <property type="molecule type" value="Genomic_DNA"/>
</dbReference>
<dbReference type="AlphaFoldDB" id="A0A6A8MEZ1"/>
<dbReference type="GO" id="GO:0005524">
    <property type="term" value="F:ATP binding"/>
    <property type="evidence" value="ECO:0007669"/>
    <property type="project" value="UniProtKB-KW"/>
</dbReference>
<feature type="domain" description="ABC transmembrane type-1" evidence="10">
    <location>
        <begin position="16"/>
        <end position="300"/>
    </location>
</feature>
<feature type="transmembrane region" description="Helical" evidence="8">
    <location>
        <begin position="251"/>
        <end position="278"/>
    </location>
</feature>
<dbReference type="SMART" id="SM00382">
    <property type="entry name" value="AAA"/>
    <property type="match status" value="1"/>
</dbReference>
<accession>A0A6A8MEZ1</accession>